<feature type="non-terminal residue" evidence="1">
    <location>
        <position position="57"/>
    </location>
</feature>
<feature type="non-terminal residue" evidence="1">
    <location>
        <position position="1"/>
    </location>
</feature>
<protein>
    <submittedName>
        <fullName evidence="1">Uncharacterized protein</fullName>
    </submittedName>
</protein>
<proteinExistence type="predicted"/>
<organism evidence="1 2">
    <name type="scientific">Cirrhinus mrigala</name>
    <name type="common">Mrigala</name>
    <dbReference type="NCBI Taxonomy" id="683832"/>
    <lineage>
        <taxon>Eukaryota</taxon>
        <taxon>Metazoa</taxon>
        <taxon>Chordata</taxon>
        <taxon>Craniata</taxon>
        <taxon>Vertebrata</taxon>
        <taxon>Euteleostomi</taxon>
        <taxon>Actinopterygii</taxon>
        <taxon>Neopterygii</taxon>
        <taxon>Teleostei</taxon>
        <taxon>Ostariophysi</taxon>
        <taxon>Cypriniformes</taxon>
        <taxon>Cyprinidae</taxon>
        <taxon>Labeoninae</taxon>
        <taxon>Labeonini</taxon>
        <taxon>Cirrhinus</taxon>
    </lineage>
</organism>
<gene>
    <name evidence="1" type="ORF">M9458_023012</name>
</gene>
<evidence type="ECO:0000313" key="1">
    <source>
        <dbReference type="EMBL" id="KAL0180606.1"/>
    </source>
</evidence>
<keyword evidence="2" id="KW-1185">Reference proteome</keyword>
<evidence type="ECO:0000313" key="2">
    <source>
        <dbReference type="Proteomes" id="UP001529510"/>
    </source>
</evidence>
<dbReference type="Proteomes" id="UP001529510">
    <property type="component" value="Unassembled WGS sequence"/>
</dbReference>
<name>A0ABD0Q4B4_CIRMR</name>
<comment type="caution">
    <text evidence="1">The sequence shown here is derived from an EMBL/GenBank/DDBJ whole genome shotgun (WGS) entry which is preliminary data.</text>
</comment>
<dbReference type="EMBL" id="JAMKFB020000011">
    <property type="protein sequence ID" value="KAL0180606.1"/>
    <property type="molecule type" value="Genomic_DNA"/>
</dbReference>
<sequence>PGAVHSRVGRHEQTDAVSAALLSRQRDRIRQLQRHGKTVAVCGSGSRAHHHCVEMAG</sequence>
<accession>A0ABD0Q4B4</accession>
<reference evidence="1 2" key="1">
    <citation type="submission" date="2024-05" db="EMBL/GenBank/DDBJ databases">
        <title>Genome sequencing and assembly of Indian major carp, Cirrhinus mrigala (Hamilton, 1822).</title>
        <authorList>
            <person name="Mohindra V."/>
            <person name="Chowdhury L.M."/>
            <person name="Lal K."/>
            <person name="Jena J.K."/>
        </authorList>
    </citation>
    <scope>NUCLEOTIDE SEQUENCE [LARGE SCALE GENOMIC DNA]</scope>
    <source>
        <strain evidence="1">CM1030</strain>
        <tissue evidence="1">Blood</tissue>
    </source>
</reference>
<dbReference type="AlphaFoldDB" id="A0ABD0Q4B4"/>